<protein>
    <submittedName>
        <fullName evidence="1">Uncharacterized protein</fullName>
    </submittedName>
</protein>
<gene>
    <name evidence="1" type="ORF">O6H91_01G073100</name>
</gene>
<organism evidence="1 2">
    <name type="scientific">Diphasiastrum complanatum</name>
    <name type="common">Issler's clubmoss</name>
    <name type="synonym">Lycopodium complanatum</name>
    <dbReference type="NCBI Taxonomy" id="34168"/>
    <lineage>
        <taxon>Eukaryota</taxon>
        <taxon>Viridiplantae</taxon>
        <taxon>Streptophyta</taxon>
        <taxon>Embryophyta</taxon>
        <taxon>Tracheophyta</taxon>
        <taxon>Lycopodiopsida</taxon>
        <taxon>Lycopodiales</taxon>
        <taxon>Lycopodiaceae</taxon>
        <taxon>Lycopodioideae</taxon>
        <taxon>Diphasiastrum</taxon>
    </lineage>
</organism>
<dbReference type="EMBL" id="CM055092">
    <property type="protein sequence ID" value="KAJ7569327.1"/>
    <property type="molecule type" value="Genomic_DNA"/>
</dbReference>
<accession>A0ACC2ESC5</accession>
<dbReference type="Proteomes" id="UP001162992">
    <property type="component" value="Chromosome 1"/>
</dbReference>
<keyword evidence="2" id="KW-1185">Reference proteome</keyword>
<name>A0ACC2ESC5_DIPCM</name>
<proteinExistence type="predicted"/>
<comment type="caution">
    <text evidence="1">The sequence shown here is derived from an EMBL/GenBank/DDBJ whole genome shotgun (WGS) entry which is preliminary data.</text>
</comment>
<reference evidence="2" key="1">
    <citation type="journal article" date="2024" name="Proc. Natl. Acad. Sci. U.S.A.">
        <title>Extraordinary preservation of gene collinearity over three hundred million years revealed in homosporous lycophytes.</title>
        <authorList>
            <person name="Li C."/>
            <person name="Wickell D."/>
            <person name="Kuo L.Y."/>
            <person name="Chen X."/>
            <person name="Nie B."/>
            <person name="Liao X."/>
            <person name="Peng D."/>
            <person name="Ji J."/>
            <person name="Jenkins J."/>
            <person name="Williams M."/>
            <person name="Shu S."/>
            <person name="Plott C."/>
            <person name="Barry K."/>
            <person name="Rajasekar S."/>
            <person name="Grimwood J."/>
            <person name="Han X."/>
            <person name="Sun S."/>
            <person name="Hou Z."/>
            <person name="He W."/>
            <person name="Dai G."/>
            <person name="Sun C."/>
            <person name="Schmutz J."/>
            <person name="Leebens-Mack J.H."/>
            <person name="Li F.W."/>
            <person name="Wang L."/>
        </authorList>
    </citation>
    <scope>NUCLEOTIDE SEQUENCE [LARGE SCALE GENOMIC DNA]</scope>
    <source>
        <strain evidence="2">cv. PW_Plant_1</strain>
    </source>
</reference>
<sequence>MASSLCFLSHHRLLSPIASASSSSSSSSSSSAVRSRSRIALQAACVLRTPALSDPCLLLEPRNSFIHGARVASRFDGERGRRCHRLVAHSKRSYYDHVVSAQQQLSTPGASKNLEYEFKDEGSDLDLRLQLHHEDGALPLTAKDISVDAQESSLVVAARIPQGARTLLAASRLYGRIKPSETVWFVDETEVVFSLKKADKELVWPGLLEDWETLCLGVPKMLKGTSVYIVGHSTDINWAVAQKVANALGYTPIQTKQLLEELTKRSLVELEAVDGDEGVTEAEDAILATLNTHVRVTVATLGGAKGVAARTNTWNHLYGGITIWLAQSKAQDDIAAQEEAVKAKDEGITAYSKADVIVALGGWESDSAESASEGCLRALKYLLDADKELPGKKNLYIRLGCRGDWPDIMPPGWDPKSEKANLDDPVQVSVL</sequence>
<evidence type="ECO:0000313" key="1">
    <source>
        <dbReference type="EMBL" id="KAJ7569327.1"/>
    </source>
</evidence>
<evidence type="ECO:0000313" key="2">
    <source>
        <dbReference type="Proteomes" id="UP001162992"/>
    </source>
</evidence>